<dbReference type="AlphaFoldDB" id="A0A9D1CXY6"/>
<keyword evidence="6 8" id="KW-1133">Transmembrane helix</keyword>
<name>A0A9D1CXY6_9FIRM</name>
<evidence type="ECO:0000256" key="2">
    <source>
        <dbReference type="ARBA" id="ARBA00022448"/>
    </source>
</evidence>
<feature type="transmembrane region" description="Helical" evidence="8">
    <location>
        <begin position="278"/>
        <end position="296"/>
    </location>
</feature>
<evidence type="ECO:0000256" key="6">
    <source>
        <dbReference type="ARBA" id="ARBA00022989"/>
    </source>
</evidence>
<keyword evidence="4" id="KW-0997">Cell inner membrane</keyword>
<dbReference type="CDD" id="cd06579">
    <property type="entry name" value="TM_PBP1_transp_AraH_like"/>
    <property type="match status" value="1"/>
</dbReference>
<feature type="transmembrane region" description="Helical" evidence="8">
    <location>
        <begin position="226"/>
        <end position="245"/>
    </location>
</feature>
<organism evidence="9 10">
    <name type="scientific">Candidatus Pullichristensenella stercorigallinarum</name>
    <dbReference type="NCBI Taxonomy" id="2840909"/>
    <lineage>
        <taxon>Bacteria</taxon>
        <taxon>Bacillati</taxon>
        <taxon>Bacillota</taxon>
        <taxon>Clostridia</taxon>
        <taxon>Candidatus Pullichristensenella</taxon>
    </lineage>
</organism>
<dbReference type="PANTHER" id="PTHR32196:SF21">
    <property type="entry name" value="ABC TRANSPORTER PERMEASE PROTEIN YPHD-RELATED"/>
    <property type="match status" value="1"/>
</dbReference>
<reference evidence="9" key="1">
    <citation type="submission" date="2020-10" db="EMBL/GenBank/DDBJ databases">
        <authorList>
            <person name="Gilroy R."/>
        </authorList>
    </citation>
    <scope>NUCLEOTIDE SEQUENCE</scope>
    <source>
        <strain evidence="9">ChiSjej6B24-2974</strain>
    </source>
</reference>
<evidence type="ECO:0000313" key="10">
    <source>
        <dbReference type="Proteomes" id="UP000824260"/>
    </source>
</evidence>
<evidence type="ECO:0000256" key="8">
    <source>
        <dbReference type="SAM" id="Phobius"/>
    </source>
</evidence>
<protein>
    <submittedName>
        <fullName evidence="9">ABC transporter permease</fullName>
    </submittedName>
</protein>
<evidence type="ECO:0000313" key="9">
    <source>
        <dbReference type="EMBL" id="HIQ83794.1"/>
    </source>
</evidence>
<dbReference type="EMBL" id="DVFZ01000108">
    <property type="protein sequence ID" value="HIQ83794.1"/>
    <property type="molecule type" value="Genomic_DNA"/>
</dbReference>
<evidence type="ECO:0000256" key="3">
    <source>
        <dbReference type="ARBA" id="ARBA00022475"/>
    </source>
</evidence>
<feature type="transmembrane region" description="Helical" evidence="8">
    <location>
        <begin position="168"/>
        <end position="195"/>
    </location>
</feature>
<sequence>MEMSRDLKQRAGFGVLIKRNLNICFLVFIILFGVLFANNFTSLANIQNLLRQITTNAILATGFSICYIADGFDLSQGNVCSACACVALTVLNATGSVLVAVGAALAVGLGFGLFNALVCKFIKGDGNDSYIVTLATSMIALGFAYVYTGGGRTVTADSALVATETYRAVARGSTFGVTNLAFLAAAVMLVGAFILKKTKLGRRFYLVGANKTAAYMSGINSHNYRAYAFIISGICVAIACIAVTARNGTASATCCKGFENDAAIATIVGGNAPGNGKSGIICTLIGVLCLGVMSNVMNLMRVDSTIQTIIKSVVLILALYAQLVKSRNS</sequence>
<keyword evidence="2" id="KW-0813">Transport</keyword>
<feature type="transmembrane region" description="Helical" evidence="8">
    <location>
        <begin position="130"/>
        <end position="148"/>
    </location>
</feature>
<evidence type="ECO:0000256" key="5">
    <source>
        <dbReference type="ARBA" id="ARBA00022692"/>
    </source>
</evidence>
<proteinExistence type="predicted"/>
<keyword evidence="5 8" id="KW-0812">Transmembrane</keyword>
<keyword evidence="7 8" id="KW-0472">Membrane</keyword>
<dbReference type="InterPro" id="IPR001851">
    <property type="entry name" value="ABC_transp_permease"/>
</dbReference>
<comment type="subcellular location">
    <subcellularLocation>
        <location evidence="1">Cell membrane</location>
        <topology evidence="1">Multi-pass membrane protein</topology>
    </subcellularLocation>
</comment>
<evidence type="ECO:0000256" key="1">
    <source>
        <dbReference type="ARBA" id="ARBA00004651"/>
    </source>
</evidence>
<evidence type="ECO:0000256" key="7">
    <source>
        <dbReference type="ARBA" id="ARBA00023136"/>
    </source>
</evidence>
<accession>A0A9D1CXY6</accession>
<dbReference type="GO" id="GO:0005886">
    <property type="term" value="C:plasma membrane"/>
    <property type="evidence" value="ECO:0007669"/>
    <property type="project" value="UniProtKB-SubCell"/>
</dbReference>
<feature type="transmembrane region" description="Helical" evidence="8">
    <location>
        <begin position="21"/>
        <end position="40"/>
    </location>
</feature>
<keyword evidence="3" id="KW-1003">Cell membrane</keyword>
<reference evidence="9" key="2">
    <citation type="journal article" date="2021" name="PeerJ">
        <title>Extensive microbial diversity within the chicken gut microbiome revealed by metagenomics and culture.</title>
        <authorList>
            <person name="Gilroy R."/>
            <person name="Ravi A."/>
            <person name="Getino M."/>
            <person name="Pursley I."/>
            <person name="Horton D.L."/>
            <person name="Alikhan N.F."/>
            <person name="Baker D."/>
            <person name="Gharbi K."/>
            <person name="Hall N."/>
            <person name="Watson M."/>
            <person name="Adriaenssens E.M."/>
            <person name="Foster-Nyarko E."/>
            <person name="Jarju S."/>
            <person name="Secka A."/>
            <person name="Antonio M."/>
            <person name="Oren A."/>
            <person name="Chaudhuri R.R."/>
            <person name="La Ragione R."/>
            <person name="Hildebrand F."/>
            <person name="Pallen M.J."/>
        </authorList>
    </citation>
    <scope>NUCLEOTIDE SEQUENCE</scope>
    <source>
        <strain evidence="9">ChiSjej6B24-2974</strain>
    </source>
</reference>
<comment type="caution">
    <text evidence="9">The sequence shown here is derived from an EMBL/GenBank/DDBJ whole genome shotgun (WGS) entry which is preliminary data.</text>
</comment>
<dbReference type="GO" id="GO:0022857">
    <property type="term" value="F:transmembrane transporter activity"/>
    <property type="evidence" value="ECO:0007669"/>
    <property type="project" value="InterPro"/>
</dbReference>
<dbReference type="Proteomes" id="UP000824260">
    <property type="component" value="Unassembled WGS sequence"/>
</dbReference>
<dbReference type="Pfam" id="PF02653">
    <property type="entry name" value="BPD_transp_2"/>
    <property type="match status" value="1"/>
</dbReference>
<evidence type="ECO:0000256" key="4">
    <source>
        <dbReference type="ARBA" id="ARBA00022519"/>
    </source>
</evidence>
<feature type="transmembrane region" description="Helical" evidence="8">
    <location>
        <begin position="97"/>
        <end position="118"/>
    </location>
</feature>
<gene>
    <name evidence="9" type="ORF">IAA52_11925</name>
</gene>
<dbReference type="PANTHER" id="PTHR32196">
    <property type="entry name" value="ABC TRANSPORTER PERMEASE PROTEIN YPHD-RELATED-RELATED"/>
    <property type="match status" value="1"/>
</dbReference>